<organism evidence="5 6">
    <name type="scientific">Pediococcus stilesii</name>
    <dbReference type="NCBI Taxonomy" id="331679"/>
    <lineage>
        <taxon>Bacteria</taxon>
        <taxon>Bacillati</taxon>
        <taxon>Bacillota</taxon>
        <taxon>Bacilli</taxon>
        <taxon>Lactobacillales</taxon>
        <taxon>Lactobacillaceae</taxon>
        <taxon>Pediococcus</taxon>
    </lineage>
</organism>
<dbReference type="AlphaFoldDB" id="A0A5R9BWR5"/>
<evidence type="ECO:0000313" key="5">
    <source>
        <dbReference type="EMBL" id="TLQ04322.1"/>
    </source>
</evidence>
<dbReference type="OrthoDB" id="9805159at2"/>
<evidence type="ECO:0000313" key="6">
    <source>
        <dbReference type="Proteomes" id="UP000305541"/>
    </source>
</evidence>
<sequence>MDQWFKRAIIYQVYPRSFFDTNNDGIGDLKGVIVKLPYLKKLGVNTIWINPVFVSPQIDNGYDVSNYFAIDSQMGTMDDFEELIRTVHRMKMRIIVDFVMNHTSDQHPWFQDAINNRQSIYHDYYLWKESEDGREPNNWGSFFGGSVWEPNPNNRNEYYFHLFDKKMPDLNWKNPEVQRSVTDIAKFWVKKEIDGIRLDAFIHIAKADFTQDFISNSNEEFPIAEIMYSNRIELRNYLRGFISELKQINPELFILGEAASANADLIADYASQNHNLCDEVISFYHFADDRTKNNHQLNFEFQPVKLDLAAFKGKMLEFQSKLQNVCLPVLYWSNHDMARIATRYGDPEFVKESAKALATTLYLQRGVPIIYYGEEIGMQNEQRDSLNDFDDIKVKQFHKEALNQGYTDKQVLHMVNLTHKKCARGWMRWDDIRVTSKDSVFSFYQSVLKLKQQPLFIEGKEIILELGEHIFAYRREQKYEKAWVICNLSREKQTVVAPQYKKILLKQSGVKMVGGKIMLPAWTSIVLLDKVEDQNDTEDKY</sequence>
<dbReference type="Gene3D" id="3.20.20.80">
    <property type="entry name" value="Glycosidases"/>
    <property type="match status" value="1"/>
</dbReference>
<dbReference type="SUPFAM" id="SSF51011">
    <property type="entry name" value="Glycosyl hydrolase domain"/>
    <property type="match status" value="1"/>
</dbReference>
<dbReference type="PANTHER" id="PTHR10357:SF179">
    <property type="entry name" value="NEUTRAL AND BASIC AMINO ACID TRANSPORT PROTEIN RBAT"/>
    <property type="match status" value="1"/>
</dbReference>
<gene>
    <name evidence="5" type="ORF">FEZ51_05845</name>
</gene>
<protein>
    <submittedName>
        <fullName evidence="5">Alpha-glucosidase</fullName>
    </submittedName>
</protein>
<accession>A0A5R9BWR5</accession>
<dbReference type="Proteomes" id="UP000305541">
    <property type="component" value="Unassembled WGS sequence"/>
</dbReference>
<dbReference type="FunFam" id="3.90.400.10:FF:000002">
    <property type="entry name" value="Sucrose isomerase"/>
    <property type="match status" value="1"/>
</dbReference>
<name>A0A5R9BWR5_9LACO</name>
<dbReference type="Pfam" id="PF00128">
    <property type="entry name" value="Alpha-amylase"/>
    <property type="match status" value="1"/>
</dbReference>
<evidence type="ECO:0000256" key="3">
    <source>
        <dbReference type="ARBA" id="ARBA00023295"/>
    </source>
</evidence>
<keyword evidence="3" id="KW-0326">Glycosidase</keyword>
<dbReference type="Pfam" id="PF23915">
    <property type="entry name" value="SusG_C"/>
    <property type="match status" value="1"/>
</dbReference>
<dbReference type="EMBL" id="VBTH01000008">
    <property type="protein sequence ID" value="TLQ04322.1"/>
    <property type="molecule type" value="Genomic_DNA"/>
</dbReference>
<proteinExistence type="inferred from homology"/>
<evidence type="ECO:0000259" key="4">
    <source>
        <dbReference type="SMART" id="SM00642"/>
    </source>
</evidence>
<dbReference type="Gene3D" id="3.90.400.10">
    <property type="entry name" value="Oligo-1,6-glucosidase, Domain 2"/>
    <property type="match status" value="1"/>
</dbReference>
<evidence type="ECO:0000256" key="2">
    <source>
        <dbReference type="ARBA" id="ARBA00022801"/>
    </source>
</evidence>
<dbReference type="InterPro" id="IPR017853">
    <property type="entry name" value="GH"/>
</dbReference>
<dbReference type="SUPFAM" id="SSF51445">
    <property type="entry name" value="(Trans)glycosidases"/>
    <property type="match status" value="1"/>
</dbReference>
<dbReference type="InterPro" id="IPR056300">
    <property type="entry name" value="SusG-like_C"/>
</dbReference>
<dbReference type="PANTHER" id="PTHR10357">
    <property type="entry name" value="ALPHA-AMYLASE FAMILY MEMBER"/>
    <property type="match status" value="1"/>
</dbReference>
<dbReference type="SMART" id="SM00642">
    <property type="entry name" value="Aamy"/>
    <property type="match status" value="1"/>
</dbReference>
<dbReference type="InterPro" id="IPR045857">
    <property type="entry name" value="O16G_dom_2"/>
</dbReference>
<keyword evidence="2" id="KW-0378">Hydrolase</keyword>
<dbReference type="GO" id="GO:0004556">
    <property type="term" value="F:alpha-amylase activity"/>
    <property type="evidence" value="ECO:0007669"/>
    <property type="project" value="TreeGrafter"/>
</dbReference>
<evidence type="ECO:0000256" key="1">
    <source>
        <dbReference type="ARBA" id="ARBA00008061"/>
    </source>
</evidence>
<dbReference type="RefSeq" id="WP_138474359.1">
    <property type="nucleotide sequence ID" value="NZ_VBTH01000008.1"/>
</dbReference>
<comment type="similarity">
    <text evidence="1">Belongs to the glycosyl hydrolase 13 family.</text>
</comment>
<dbReference type="Gene3D" id="2.60.40.1180">
    <property type="entry name" value="Golgi alpha-mannosidase II"/>
    <property type="match status" value="1"/>
</dbReference>
<dbReference type="InterPro" id="IPR013780">
    <property type="entry name" value="Glyco_hydro_b"/>
</dbReference>
<feature type="domain" description="Glycosyl hydrolase family 13 catalytic" evidence="4">
    <location>
        <begin position="12"/>
        <end position="418"/>
    </location>
</feature>
<dbReference type="InterPro" id="IPR006047">
    <property type="entry name" value="GH13_cat_dom"/>
</dbReference>
<reference evidence="5 6" key="1">
    <citation type="submission" date="2019-05" db="EMBL/GenBank/DDBJ databases">
        <title>The metagenome of a microbial culture collection derived from dairy environment covers the genomic content of the human microbiome.</title>
        <authorList>
            <person name="Roder T."/>
            <person name="Wuthrich D."/>
            <person name="Sattari Z."/>
            <person name="Von Ah U."/>
            <person name="Bar C."/>
            <person name="Ronchi F."/>
            <person name="Macpherson A.J."/>
            <person name="Ganal-Vonarburg S.C."/>
            <person name="Bruggmann R."/>
            <person name="Vergeres G."/>
        </authorList>
    </citation>
    <scope>NUCLEOTIDE SEQUENCE [LARGE SCALE GENOMIC DNA]</scope>
    <source>
        <strain evidence="5 6">FAM 18815</strain>
    </source>
</reference>
<dbReference type="GO" id="GO:0009313">
    <property type="term" value="P:oligosaccharide catabolic process"/>
    <property type="evidence" value="ECO:0007669"/>
    <property type="project" value="TreeGrafter"/>
</dbReference>
<comment type="caution">
    <text evidence="5">The sequence shown here is derived from an EMBL/GenBank/DDBJ whole genome shotgun (WGS) entry which is preliminary data.</text>
</comment>